<dbReference type="InterPro" id="IPR036291">
    <property type="entry name" value="NAD(P)-bd_dom_sf"/>
</dbReference>
<dbReference type="PRINTS" id="PR00081">
    <property type="entry name" value="GDHRDH"/>
</dbReference>
<dbReference type="Gene3D" id="3.40.50.720">
    <property type="entry name" value="NAD(P)-binding Rossmann-like Domain"/>
    <property type="match status" value="1"/>
</dbReference>
<dbReference type="Pfam" id="PF13561">
    <property type="entry name" value="adh_short_C2"/>
    <property type="match status" value="1"/>
</dbReference>
<feature type="domain" description="Ketoreductase" evidence="2">
    <location>
        <begin position="8"/>
        <end position="185"/>
    </location>
</feature>
<dbReference type="PANTHER" id="PTHR42760:SF40">
    <property type="entry name" value="3-OXOACYL-[ACYL-CARRIER-PROTEIN] REDUCTASE, CHLOROPLASTIC"/>
    <property type="match status" value="1"/>
</dbReference>
<dbReference type="CDD" id="cd05233">
    <property type="entry name" value="SDR_c"/>
    <property type="match status" value="1"/>
</dbReference>
<dbReference type="AlphaFoldDB" id="A0A382MM68"/>
<accession>A0A382MM68</accession>
<evidence type="ECO:0000259" key="2">
    <source>
        <dbReference type="SMART" id="SM00822"/>
    </source>
</evidence>
<dbReference type="InterPro" id="IPR020904">
    <property type="entry name" value="Sc_DH/Rdtase_CS"/>
</dbReference>
<dbReference type="EMBL" id="UINC01094465">
    <property type="protein sequence ID" value="SVC49720.1"/>
    <property type="molecule type" value="Genomic_DNA"/>
</dbReference>
<dbReference type="SMART" id="SM00822">
    <property type="entry name" value="PKS_KR"/>
    <property type="match status" value="1"/>
</dbReference>
<gene>
    <name evidence="3" type="ORF">METZ01_LOCUS302574</name>
</gene>
<dbReference type="GO" id="GO:0030497">
    <property type="term" value="P:fatty acid elongation"/>
    <property type="evidence" value="ECO:0007669"/>
    <property type="project" value="TreeGrafter"/>
</dbReference>
<organism evidence="3">
    <name type="scientific">marine metagenome</name>
    <dbReference type="NCBI Taxonomy" id="408172"/>
    <lineage>
        <taxon>unclassified sequences</taxon>
        <taxon>metagenomes</taxon>
        <taxon>ecological metagenomes</taxon>
    </lineage>
</organism>
<dbReference type="PROSITE" id="PS00061">
    <property type="entry name" value="ADH_SHORT"/>
    <property type="match status" value="1"/>
</dbReference>
<comment type="similarity">
    <text evidence="1">Belongs to the short-chain dehydrogenases/reductases (SDR) family.</text>
</comment>
<dbReference type="SUPFAM" id="SSF51735">
    <property type="entry name" value="NAD(P)-binding Rossmann-fold domains"/>
    <property type="match status" value="1"/>
</dbReference>
<evidence type="ECO:0000313" key="3">
    <source>
        <dbReference type="EMBL" id="SVC49720.1"/>
    </source>
</evidence>
<dbReference type="InterPro" id="IPR002347">
    <property type="entry name" value="SDR_fam"/>
</dbReference>
<proteinExistence type="inferred from homology"/>
<reference evidence="3" key="1">
    <citation type="submission" date="2018-05" db="EMBL/GenBank/DDBJ databases">
        <authorList>
            <person name="Lanie J.A."/>
            <person name="Ng W.-L."/>
            <person name="Kazmierczak K.M."/>
            <person name="Andrzejewski T.M."/>
            <person name="Davidsen T.M."/>
            <person name="Wayne K.J."/>
            <person name="Tettelin H."/>
            <person name="Glass J.I."/>
            <person name="Rusch D."/>
            <person name="Podicherti R."/>
            <person name="Tsui H.-C.T."/>
            <person name="Winkler M.E."/>
        </authorList>
    </citation>
    <scope>NUCLEOTIDE SEQUENCE</scope>
</reference>
<dbReference type="PANTHER" id="PTHR42760">
    <property type="entry name" value="SHORT-CHAIN DEHYDROGENASES/REDUCTASES FAMILY MEMBER"/>
    <property type="match status" value="1"/>
</dbReference>
<protein>
    <recommendedName>
        <fullName evidence="2">Ketoreductase domain-containing protein</fullName>
    </recommendedName>
</protein>
<evidence type="ECO:0000256" key="1">
    <source>
        <dbReference type="ARBA" id="ARBA00006484"/>
    </source>
</evidence>
<dbReference type="GO" id="GO:0016616">
    <property type="term" value="F:oxidoreductase activity, acting on the CH-OH group of donors, NAD or NADP as acceptor"/>
    <property type="evidence" value="ECO:0007669"/>
    <property type="project" value="TreeGrafter"/>
</dbReference>
<sequence length="243" mass="26769">MNTGLVGKTCVISGASGGIGHSLIELLSRENTRLILIDSDKKSLDQLKRKYRDAGFEWIHSNLENVDECKKIKLHIERPIHAMVHLAGVFEPDVGGAEDHKVWDQAIQHNLTNAYDLIDTLLPKFSKKDVGRIVLISSLAFRRGAFDHIPYTAAKGGIVGLVRGFSRKLAPEILVNGLAPGIIDTRMPQKIIKTRGKELISQIPQKRFGRPEEVASVIIFLLSKASSYMTGQILNVDGGIINS</sequence>
<dbReference type="InterPro" id="IPR057326">
    <property type="entry name" value="KR_dom"/>
</dbReference>
<name>A0A382MM68_9ZZZZ</name>